<sequence length="83" mass="8764">MAQALDVPRNALVGVVVGVALAVVLYLVRVLELFGPFAGTREFPLLGPEGWFLLLAFVLATTTAMLVAALLTVVSLVSLVRRG</sequence>
<gene>
    <name evidence="2" type="ORF">ACFO0N_09875</name>
</gene>
<feature type="transmembrane region" description="Helical" evidence="1">
    <location>
        <begin position="12"/>
        <end position="31"/>
    </location>
</feature>
<evidence type="ECO:0000256" key="1">
    <source>
        <dbReference type="SAM" id="Phobius"/>
    </source>
</evidence>
<comment type="caution">
    <text evidence="2">The sequence shown here is derived from an EMBL/GenBank/DDBJ whole genome shotgun (WGS) entry which is preliminary data.</text>
</comment>
<dbReference type="Pfam" id="PF24380">
    <property type="entry name" value="DUF7536"/>
    <property type="match status" value="1"/>
</dbReference>
<proteinExistence type="predicted"/>
<evidence type="ECO:0008006" key="4">
    <source>
        <dbReference type="Google" id="ProtNLM"/>
    </source>
</evidence>
<evidence type="ECO:0000313" key="3">
    <source>
        <dbReference type="Proteomes" id="UP001595921"/>
    </source>
</evidence>
<protein>
    <recommendedName>
        <fullName evidence="4">Cox cluster protein</fullName>
    </recommendedName>
</protein>
<feature type="transmembrane region" description="Helical" evidence="1">
    <location>
        <begin position="51"/>
        <end position="80"/>
    </location>
</feature>
<organism evidence="2 3">
    <name type="scientific">Halobium salinum</name>
    <dbReference type="NCBI Taxonomy" id="1364940"/>
    <lineage>
        <taxon>Archaea</taxon>
        <taxon>Methanobacteriati</taxon>
        <taxon>Methanobacteriota</taxon>
        <taxon>Stenosarchaea group</taxon>
        <taxon>Halobacteria</taxon>
        <taxon>Halobacteriales</taxon>
        <taxon>Haloferacaceae</taxon>
        <taxon>Halobium</taxon>
    </lineage>
</organism>
<dbReference type="AlphaFoldDB" id="A0ABD5PBX9"/>
<keyword evidence="1" id="KW-1133">Transmembrane helix</keyword>
<dbReference type="InterPro" id="IPR055958">
    <property type="entry name" value="DUF7536"/>
</dbReference>
<accession>A0ABD5PBX9</accession>
<evidence type="ECO:0000313" key="2">
    <source>
        <dbReference type="EMBL" id="MFC4358253.1"/>
    </source>
</evidence>
<keyword evidence="1" id="KW-0472">Membrane</keyword>
<keyword evidence="3" id="KW-1185">Reference proteome</keyword>
<dbReference type="RefSeq" id="WP_267624500.1">
    <property type="nucleotide sequence ID" value="NZ_JBHSDS010000006.1"/>
</dbReference>
<keyword evidence="1" id="KW-0812">Transmembrane</keyword>
<dbReference type="EMBL" id="JBHSDS010000006">
    <property type="protein sequence ID" value="MFC4358253.1"/>
    <property type="molecule type" value="Genomic_DNA"/>
</dbReference>
<reference evidence="2 3" key="1">
    <citation type="journal article" date="2019" name="Int. J. Syst. Evol. Microbiol.">
        <title>The Global Catalogue of Microorganisms (GCM) 10K type strain sequencing project: providing services to taxonomists for standard genome sequencing and annotation.</title>
        <authorList>
            <consortium name="The Broad Institute Genomics Platform"/>
            <consortium name="The Broad Institute Genome Sequencing Center for Infectious Disease"/>
            <person name="Wu L."/>
            <person name="Ma J."/>
        </authorList>
    </citation>
    <scope>NUCLEOTIDE SEQUENCE [LARGE SCALE GENOMIC DNA]</scope>
    <source>
        <strain evidence="2 3">CGMCC 1.12553</strain>
    </source>
</reference>
<dbReference type="Proteomes" id="UP001595921">
    <property type="component" value="Unassembled WGS sequence"/>
</dbReference>
<name>A0ABD5PBX9_9EURY</name>